<comment type="caution">
    <text evidence="7">The sequence shown here is derived from an EMBL/GenBank/DDBJ whole genome shotgun (WGS) entry which is preliminary data.</text>
</comment>
<feature type="transmembrane region" description="Helical" evidence="6">
    <location>
        <begin position="6"/>
        <end position="27"/>
    </location>
</feature>
<dbReference type="OrthoDB" id="6197550at2"/>
<reference evidence="7 8" key="1">
    <citation type="submission" date="2013-07" db="EMBL/GenBank/DDBJ databases">
        <title>Comparative Genomic and Metabolomic Analysis of Twelve Strains of Pseudoalteromonas luteoviolacea.</title>
        <authorList>
            <person name="Vynne N.G."/>
            <person name="Mansson M."/>
            <person name="Gram L."/>
        </authorList>
    </citation>
    <scope>NUCLEOTIDE SEQUENCE [LARGE SCALE GENOMIC DNA]</scope>
    <source>
        <strain evidence="7 8">NCIMB 1942</strain>
    </source>
</reference>
<evidence type="ECO:0000256" key="1">
    <source>
        <dbReference type="ARBA" id="ARBA00004141"/>
    </source>
</evidence>
<keyword evidence="3 6" id="KW-0812">Transmembrane</keyword>
<dbReference type="Pfam" id="PF01925">
    <property type="entry name" value="TauE"/>
    <property type="match status" value="1"/>
</dbReference>
<dbReference type="InterPro" id="IPR002781">
    <property type="entry name" value="TM_pro_TauE-like"/>
</dbReference>
<feature type="transmembrane region" description="Helical" evidence="6">
    <location>
        <begin position="74"/>
        <end position="95"/>
    </location>
</feature>
<evidence type="ECO:0000256" key="6">
    <source>
        <dbReference type="RuleBase" id="RU363041"/>
    </source>
</evidence>
<proteinExistence type="inferred from homology"/>
<dbReference type="EMBL" id="AUXT01000143">
    <property type="protein sequence ID" value="KZN48854.1"/>
    <property type="molecule type" value="Genomic_DNA"/>
</dbReference>
<dbReference type="AlphaFoldDB" id="A0A167DHT7"/>
<evidence type="ECO:0000256" key="2">
    <source>
        <dbReference type="ARBA" id="ARBA00009142"/>
    </source>
</evidence>
<gene>
    <name evidence="7" type="ORF">N482_06885</name>
</gene>
<evidence type="ECO:0000256" key="3">
    <source>
        <dbReference type="ARBA" id="ARBA00022692"/>
    </source>
</evidence>
<comment type="subcellular location">
    <subcellularLocation>
        <location evidence="6">Cell membrane</location>
        <topology evidence="6">Multi-pass membrane protein</topology>
    </subcellularLocation>
    <subcellularLocation>
        <location evidence="1">Membrane</location>
        <topology evidence="1">Multi-pass membrane protein</topology>
    </subcellularLocation>
</comment>
<dbReference type="Proteomes" id="UP000076587">
    <property type="component" value="Unassembled WGS sequence"/>
</dbReference>
<protein>
    <recommendedName>
        <fullName evidence="6">Probable membrane transporter protein</fullName>
    </recommendedName>
</protein>
<keyword evidence="4 6" id="KW-1133">Transmembrane helix</keyword>
<evidence type="ECO:0000313" key="8">
    <source>
        <dbReference type="Proteomes" id="UP000076587"/>
    </source>
</evidence>
<name>A0A167DHT7_9GAMM</name>
<dbReference type="PATRIC" id="fig|1365253.3.peg.1626"/>
<keyword evidence="5 6" id="KW-0472">Membrane</keyword>
<accession>A0A167DHT7</accession>
<dbReference type="GO" id="GO:0005886">
    <property type="term" value="C:plasma membrane"/>
    <property type="evidence" value="ECO:0007669"/>
    <property type="project" value="UniProtKB-SubCell"/>
</dbReference>
<feature type="transmembrane region" description="Helical" evidence="6">
    <location>
        <begin position="107"/>
        <end position="127"/>
    </location>
</feature>
<organism evidence="7 8">
    <name type="scientific">Pseudoalteromonas luteoviolacea NCIMB 1942</name>
    <dbReference type="NCBI Taxonomy" id="1365253"/>
    <lineage>
        <taxon>Bacteria</taxon>
        <taxon>Pseudomonadati</taxon>
        <taxon>Pseudomonadota</taxon>
        <taxon>Gammaproteobacteria</taxon>
        <taxon>Alteromonadales</taxon>
        <taxon>Pseudoalteromonadaceae</taxon>
        <taxon>Pseudoalteromonas</taxon>
    </lineage>
</organism>
<keyword evidence="6" id="KW-1003">Cell membrane</keyword>
<comment type="similarity">
    <text evidence="2 6">Belongs to the 4-toluene sulfonate uptake permease (TSUP) (TC 2.A.102) family.</text>
</comment>
<sequence>MIIGLVLADYVFILLAVSGLAFVAESMGATGPLSLSVLTKELKSKDEVVATSAVFMTISHLTKIPVFMLVTHMLWQSLELILGMVLGSSLGSFVGTKLRLKASNAELIAVINLLLTLLALHMIFAVFA</sequence>
<evidence type="ECO:0000313" key="7">
    <source>
        <dbReference type="EMBL" id="KZN48854.1"/>
    </source>
</evidence>
<evidence type="ECO:0000256" key="4">
    <source>
        <dbReference type="ARBA" id="ARBA00022989"/>
    </source>
</evidence>
<evidence type="ECO:0000256" key="5">
    <source>
        <dbReference type="ARBA" id="ARBA00023136"/>
    </source>
</evidence>
<dbReference type="RefSeq" id="WP_063376421.1">
    <property type="nucleotide sequence ID" value="NZ_AUXT01000143.1"/>
</dbReference>